<dbReference type="AlphaFoldDB" id="A0A3N4I0T3"/>
<feature type="compositionally biased region" description="Low complexity" evidence="1">
    <location>
        <begin position="19"/>
        <end position="30"/>
    </location>
</feature>
<reference evidence="2 3" key="1">
    <citation type="journal article" date="2018" name="Nat. Ecol. Evol.">
        <title>Pezizomycetes genomes reveal the molecular basis of ectomycorrhizal truffle lifestyle.</title>
        <authorList>
            <person name="Murat C."/>
            <person name="Payen T."/>
            <person name="Noel B."/>
            <person name="Kuo A."/>
            <person name="Morin E."/>
            <person name="Chen J."/>
            <person name="Kohler A."/>
            <person name="Krizsan K."/>
            <person name="Balestrini R."/>
            <person name="Da Silva C."/>
            <person name="Montanini B."/>
            <person name="Hainaut M."/>
            <person name="Levati E."/>
            <person name="Barry K.W."/>
            <person name="Belfiori B."/>
            <person name="Cichocki N."/>
            <person name="Clum A."/>
            <person name="Dockter R.B."/>
            <person name="Fauchery L."/>
            <person name="Guy J."/>
            <person name="Iotti M."/>
            <person name="Le Tacon F."/>
            <person name="Lindquist E.A."/>
            <person name="Lipzen A."/>
            <person name="Malagnac F."/>
            <person name="Mello A."/>
            <person name="Molinier V."/>
            <person name="Miyauchi S."/>
            <person name="Poulain J."/>
            <person name="Riccioni C."/>
            <person name="Rubini A."/>
            <person name="Sitrit Y."/>
            <person name="Splivallo R."/>
            <person name="Traeger S."/>
            <person name="Wang M."/>
            <person name="Zifcakova L."/>
            <person name="Wipf D."/>
            <person name="Zambonelli A."/>
            <person name="Paolocci F."/>
            <person name="Nowrousian M."/>
            <person name="Ottonello S."/>
            <person name="Baldrian P."/>
            <person name="Spatafora J.W."/>
            <person name="Henrissat B."/>
            <person name="Nagy L.G."/>
            <person name="Aury J.M."/>
            <person name="Wincker P."/>
            <person name="Grigoriev I.V."/>
            <person name="Bonfante P."/>
            <person name="Martin F.M."/>
        </authorList>
    </citation>
    <scope>NUCLEOTIDE SEQUENCE [LARGE SCALE GENOMIC DNA]</scope>
    <source>
        <strain evidence="2 3">RN42</strain>
    </source>
</reference>
<proteinExistence type="predicted"/>
<accession>A0A3N4I0T3</accession>
<dbReference type="Proteomes" id="UP000275078">
    <property type="component" value="Unassembled WGS sequence"/>
</dbReference>
<evidence type="ECO:0000313" key="2">
    <source>
        <dbReference type="EMBL" id="RPA78318.1"/>
    </source>
</evidence>
<gene>
    <name evidence="2" type="ORF">BJ508DRAFT_363877</name>
</gene>
<organism evidence="2 3">
    <name type="scientific">Ascobolus immersus RN42</name>
    <dbReference type="NCBI Taxonomy" id="1160509"/>
    <lineage>
        <taxon>Eukaryota</taxon>
        <taxon>Fungi</taxon>
        <taxon>Dikarya</taxon>
        <taxon>Ascomycota</taxon>
        <taxon>Pezizomycotina</taxon>
        <taxon>Pezizomycetes</taxon>
        <taxon>Pezizales</taxon>
        <taxon>Ascobolaceae</taxon>
        <taxon>Ascobolus</taxon>
    </lineage>
</organism>
<name>A0A3N4I0T3_ASCIM</name>
<evidence type="ECO:0000256" key="1">
    <source>
        <dbReference type="SAM" id="MobiDB-lite"/>
    </source>
</evidence>
<evidence type="ECO:0000313" key="3">
    <source>
        <dbReference type="Proteomes" id="UP000275078"/>
    </source>
</evidence>
<keyword evidence="3" id="KW-1185">Reference proteome</keyword>
<feature type="region of interest" description="Disordered" evidence="1">
    <location>
        <begin position="1"/>
        <end position="30"/>
    </location>
</feature>
<protein>
    <submittedName>
        <fullName evidence="2">Uncharacterized protein</fullName>
    </submittedName>
</protein>
<dbReference type="EMBL" id="ML119712">
    <property type="protein sequence ID" value="RPA78318.1"/>
    <property type="molecule type" value="Genomic_DNA"/>
</dbReference>
<sequence length="478" mass="53688">MPVPGSLETETHTPVTSNSESPVSPLLSTTPSAVTTLDSEISRPLELVEALGEDNDATRSSEDLILPVDVAEDPTCQFHRSHTDRACFDYTDQIELVAQAVLDFRVRLSVYKEVRMARKPRNLMVRLKQYKLYIELVQLQIFIIFWILELTVLTATPERLHAVDLIRFQEFQRLGKDIRILLLLSELPVQTRSPKHVLLGRAEMRELFEASSELSSPPDFEEILIRLKTARMRLNEKIIENKAAIESHAILIDPSTTSVDSISALREMDETSESSLSTPTLRHDPIELAADTNFPHSLLASEVYKKMWRRISTSSLRTVDSISSSARRSLSLISMTTKHSDSDDASISAFAGYMPTSMLLAELRSLRASLISSIVEGNAYNLVQSFGDSLQINGNINGPVTFNFMITQVVTGTRNQQADEGINEHARNGTETGVVAREVMREQRDTNEMEEGSEPEMSEEGLRQLMREVIELIRASQR</sequence>